<evidence type="ECO:0000313" key="2">
    <source>
        <dbReference type="EMBL" id="PTM58004.1"/>
    </source>
</evidence>
<proteinExistence type="predicted"/>
<evidence type="ECO:0000259" key="1">
    <source>
        <dbReference type="Pfam" id="PF01844"/>
    </source>
</evidence>
<dbReference type="RefSeq" id="WP_107724864.1">
    <property type="nucleotide sequence ID" value="NZ_PZZP01000001.1"/>
</dbReference>
<feature type="domain" description="HNH" evidence="1">
    <location>
        <begin position="15"/>
        <end position="59"/>
    </location>
</feature>
<accession>A0A2T4Z7Z1</accession>
<organism evidence="2 3">
    <name type="scientific">Desmospora activa DSM 45169</name>
    <dbReference type="NCBI Taxonomy" id="1121389"/>
    <lineage>
        <taxon>Bacteria</taxon>
        <taxon>Bacillati</taxon>
        <taxon>Bacillota</taxon>
        <taxon>Bacilli</taxon>
        <taxon>Bacillales</taxon>
        <taxon>Thermoactinomycetaceae</taxon>
        <taxon>Desmospora</taxon>
    </lineage>
</organism>
<dbReference type="Pfam" id="PF01844">
    <property type="entry name" value="HNH"/>
    <property type="match status" value="1"/>
</dbReference>
<gene>
    <name evidence="2" type="ORF">C8J48_0576</name>
</gene>
<dbReference type="AlphaFoldDB" id="A0A2T4Z7Z1"/>
<dbReference type="GO" id="GO:0004519">
    <property type="term" value="F:endonuclease activity"/>
    <property type="evidence" value="ECO:0007669"/>
    <property type="project" value="UniProtKB-KW"/>
</dbReference>
<name>A0A2T4Z7Z1_9BACL</name>
<protein>
    <submittedName>
        <fullName evidence="2">HNH endonuclease</fullName>
    </submittedName>
</protein>
<dbReference type="EMBL" id="PZZP01000001">
    <property type="protein sequence ID" value="PTM58004.1"/>
    <property type="molecule type" value="Genomic_DNA"/>
</dbReference>
<dbReference type="GO" id="GO:0008270">
    <property type="term" value="F:zinc ion binding"/>
    <property type="evidence" value="ECO:0007669"/>
    <property type="project" value="InterPro"/>
</dbReference>
<dbReference type="OrthoDB" id="962665at2"/>
<dbReference type="Proteomes" id="UP000241639">
    <property type="component" value="Unassembled WGS sequence"/>
</dbReference>
<evidence type="ECO:0000313" key="3">
    <source>
        <dbReference type="Proteomes" id="UP000241639"/>
    </source>
</evidence>
<keyword evidence="2" id="KW-0255">Endonuclease</keyword>
<dbReference type="GO" id="GO:0003676">
    <property type="term" value="F:nucleic acid binding"/>
    <property type="evidence" value="ECO:0007669"/>
    <property type="project" value="InterPro"/>
</dbReference>
<keyword evidence="3" id="KW-1185">Reference proteome</keyword>
<dbReference type="InterPro" id="IPR002711">
    <property type="entry name" value="HNH"/>
</dbReference>
<sequence>MGWAEKVKENFNRSCIVCGEKNWSLQAHHLYARHSFPEIKKDTLNGVALCVKCHKRYHRDFGRGKNTGEEFIKWIEYLKDRGEFNITDQKITTLYDQVQKIKQKIKPNYKQRYWQGDSTNKMQTRIHNGFIEEKIEESAKKLNLHLEVKDKSEKEKEKLRAELTDRISLKDIANDYDGFVKVETNLTRAEFDFFKKYCDKLGLTVTFAMYLLIRNEMDAKIAKD</sequence>
<keyword evidence="2" id="KW-0540">Nuclease</keyword>
<reference evidence="2 3" key="1">
    <citation type="submission" date="2018-04" db="EMBL/GenBank/DDBJ databases">
        <title>Genomic Encyclopedia of Archaeal and Bacterial Type Strains, Phase II (KMG-II): from individual species to whole genera.</title>
        <authorList>
            <person name="Goeker M."/>
        </authorList>
    </citation>
    <scope>NUCLEOTIDE SEQUENCE [LARGE SCALE GENOMIC DNA]</scope>
    <source>
        <strain evidence="2 3">DSM 45169</strain>
    </source>
</reference>
<keyword evidence="2" id="KW-0378">Hydrolase</keyword>
<comment type="caution">
    <text evidence="2">The sequence shown here is derived from an EMBL/GenBank/DDBJ whole genome shotgun (WGS) entry which is preliminary data.</text>
</comment>